<reference evidence="1 2" key="1">
    <citation type="journal article" date="2016" name="Mol. Biol. Evol.">
        <title>Comparative Genomics of Early-Diverging Mushroom-Forming Fungi Provides Insights into the Origins of Lignocellulose Decay Capabilities.</title>
        <authorList>
            <person name="Nagy L.G."/>
            <person name="Riley R."/>
            <person name="Tritt A."/>
            <person name="Adam C."/>
            <person name="Daum C."/>
            <person name="Floudas D."/>
            <person name="Sun H."/>
            <person name="Yadav J.S."/>
            <person name="Pangilinan J."/>
            <person name="Larsson K.H."/>
            <person name="Matsuura K."/>
            <person name="Barry K."/>
            <person name="Labutti K."/>
            <person name="Kuo R."/>
            <person name="Ohm R.A."/>
            <person name="Bhattacharya S.S."/>
            <person name="Shirouzu T."/>
            <person name="Yoshinaga Y."/>
            <person name="Martin F.M."/>
            <person name="Grigoriev I.V."/>
            <person name="Hibbett D.S."/>
        </authorList>
    </citation>
    <scope>NUCLEOTIDE SEQUENCE [LARGE SCALE GENOMIC DNA]</scope>
    <source>
        <strain evidence="1 2">HHB12029</strain>
    </source>
</reference>
<dbReference type="InterPro" id="IPR032710">
    <property type="entry name" value="NTF2-like_dom_sf"/>
</dbReference>
<evidence type="ECO:0008006" key="3">
    <source>
        <dbReference type="Google" id="ProtNLM"/>
    </source>
</evidence>
<dbReference type="AlphaFoldDB" id="A0A165GXJ9"/>
<dbReference type="EMBL" id="KV426034">
    <property type="protein sequence ID" value="KZV91142.1"/>
    <property type="molecule type" value="Genomic_DNA"/>
</dbReference>
<organism evidence="1 2">
    <name type="scientific">Exidia glandulosa HHB12029</name>
    <dbReference type="NCBI Taxonomy" id="1314781"/>
    <lineage>
        <taxon>Eukaryota</taxon>
        <taxon>Fungi</taxon>
        <taxon>Dikarya</taxon>
        <taxon>Basidiomycota</taxon>
        <taxon>Agaricomycotina</taxon>
        <taxon>Agaricomycetes</taxon>
        <taxon>Auriculariales</taxon>
        <taxon>Exidiaceae</taxon>
        <taxon>Exidia</taxon>
    </lineage>
</organism>
<dbReference type="SUPFAM" id="SSF54427">
    <property type="entry name" value="NTF2-like"/>
    <property type="match status" value="1"/>
</dbReference>
<gene>
    <name evidence="1" type="ORF">EXIGLDRAFT_837339</name>
</gene>
<protein>
    <recommendedName>
        <fullName evidence="3">SnoaL-like domain-containing protein</fullName>
    </recommendedName>
</protein>
<sequence length="141" mass="15276">MSNAYVQLAHGYLTAVQALDADVLSTLIAPNAKAQFLPSAPLGPLGEPKDKDGFLGNVRLLKEKVFKDGRLPMEVLEITDASAASLVIVHTKAKDAFTAAGIPYTNEYLIMLWMDEVDGQLKITRIQEFFDSIAVLNLGAV</sequence>
<keyword evidence="2" id="KW-1185">Reference proteome</keyword>
<proteinExistence type="predicted"/>
<dbReference type="InParanoid" id="A0A165GXJ9"/>
<evidence type="ECO:0000313" key="1">
    <source>
        <dbReference type="EMBL" id="KZV91142.1"/>
    </source>
</evidence>
<name>A0A165GXJ9_EXIGL</name>
<dbReference type="OrthoDB" id="3758478at2759"/>
<accession>A0A165GXJ9</accession>
<evidence type="ECO:0000313" key="2">
    <source>
        <dbReference type="Proteomes" id="UP000077266"/>
    </source>
</evidence>
<dbReference type="Gene3D" id="3.10.450.50">
    <property type="match status" value="1"/>
</dbReference>
<dbReference type="Proteomes" id="UP000077266">
    <property type="component" value="Unassembled WGS sequence"/>
</dbReference>